<dbReference type="GO" id="GO:0000455">
    <property type="term" value="P:enzyme-directed rRNA pseudouridine synthesis"/>
    <property type="evidence" value="ECO:0007669"/>
    <property type="project" value="UniProtKB-ARBA"/>
</dbReference>
<dbReference type="InterPro" id="IPR006145">
    <property type="entry name" value="PsdUridine_synth_RsuA/RluA"/>
</dbReference>
<dbReference type="Pfam" id="PF00849">
    <property type="entry name" value="PseudoU_synth_2"/>
    <property type="match status" value="1"/>
</dbReference>
<dbReference type="GO" id="GO:0120159">
    <property type="term" value="F:rRNA pseudouridine synthase activity"/>
    <property type="evidence" value="ECO:0007669"/>
    <property type="project" value="UniProtKB-ARBA"/>
</dbReference>
<reference evidence="7" key="2">
    <citation type="journal article" date="2022" name="Microbiol. Resour. Announc.">
        <title>Metagenome Sequencing to Explore Phylogenomics of Terrestrial Cyanobacteria.</title>
        <authorList>
            <person name="Ward R.D."/>
            <person name="Stajich J.E."/>
            <person name="Johansen J.R."/>
            <person name="Huntemann M."/>
            <person name="Clum A."/>
            <person name="Foster B."/>
            <person name="Foster B."/>
            <person name="Roux S."/>
            <person name="Palaniappan K."/>
            <person name="Varghese N."/>
            <person name="Mukherjee S."/>
            <person name="Reddy T.B.K."/>
            <person name="Daum C."/>
            <person name="Copeland A."/>
            <person name="Chen I.A."/>
            <person name="Ivanova N.N."/>
            <person name="Kyrpides N.C."/>
            <person name="Shapiro N."/>
            <person name="Eloe-Fadrosh E.A."/>
            <person name="Pietrasiak N."/>
        </authorList>
    </citation>
    <scope>NUCLEOTIDE SEQUENCE</scope>
    <source>
        <strain evidence="7">UHER 2000/2452</strain>
    </source>
</reference>
<evidence type="ECO:0000259" key="6">
    <source>
        <dbReference type="SMART" id="SM00363"/>
    </source>
</evidence>
<dbReference type="Pfam" id="PF01479">
    <property type="entry name" value="S4"/>
    <property type="match status" value="1"/>
</dbReference>
<dbReference type="EC" id="5.4.99.-" evidence="4"/>
<feature type="domain" description="RNA-binding S4" evidence="6">
    <location>
        <begin position="3"/>
        <end position="73"/>
    </location>
</feature>
<dbReference type="FunFam" id="3.10.290.10:FF:000003">
    <property type="entry name" value="Pseudouridine synthase"/>
    <property type="match status" value="1"/>
</dbReference>
<dbReference type="InterPro" id="IPR002942">
    <property type="entry name" value="S4_RNA-bd"/>
</dbReference>
<evidence type="ECO:0000256" key="3">
    <source>
        <dbReference type="PROSITE-ProRule" id="PRU00182"/>
    </source>
</evidence>
<keyword evidence="3" id="KW-0694">RNA-binding</keyword>
<feature type="compositionally biased region" description="Basic and acidic residues" evidence="5">
    <location>
        <begin position="272"/>
        <end position="293"/>
    </location>
</feature>
<dbReference type="InterPro" id="IPR000748">
    <property type="entry name" value="PsdUridine_synth_RsuA/RluB/E/F"/>
</dbReference>
<dbReference type="SUPFAM" id="SSF55174">
    <property type="entry name" value="Alpha-L RNA-binding motif"/>
    <property type="match status" value="1"/>
</dbReference>
<accession>A0A951UL00</accession>
<dbReference type="EMBL" id="JAHHHD010000001">
    <property type="protein sequence ID" value="MBW4657199.1"/>
    <property type="molecule type" value="Genomic_DNA"/>
</dbReference>
<dbReference type="PANTHER" id="PTHR47683:SF2">
    <property type="entry name" value="RNA-BINDING S4 DOMAIN-CONTAINING PROTEIN"/>
    <property type="match status" value="1"/>
</dbReference>
<evidence type="ECO:0000256" key="4">
    <source>
        <dbReference type="RuleBase" id="RU003887"/>
    </source>
</evidence>
<protein>
    <recommendedName>
        <fullName evidence="4">Pseudouridine synthase</fullName>
        <ecNumber evidence="4">5.4.99.-</ecNumber>
    </recommendedName>
</protein>
<dbReference type="NCBIfam" id="TIGR00093">
    <property type="entry name" value="pseudouridine synthase"/>
    <property type="match status" value="1"/>
</dbReference>
<evidence type="ECO:0000256" key="1">
    <source>
        <dbReference type="ARBA" id="ARBA00008348"/>
    </source>
</evidence>
<dbReference type="InterPro" id="IPR050343">
    <property type="entry name" value="RsuA_PseudoU_synthase"/>
</dbReference>
<dbReference type="Gene3D" id="3.30.70.1560">
    <property type="entry name" value="Alpha-L RNA-binding motif"/>
    <property type="match status" value="1"/>
</dbReference>
<dbReference type="InterPro" id="IPR018496">
    <property type="entry name" value="PsdUridine_synth_RsuA/RluB_CS"/>
</dbReference>
<comment type="caution">
    <text evidence="7">The sequence shown here is derived from an EMBL/GenBank/DDBJ whole genome shotgun (WGS) entry which is preliminary data.</text>
</comment>
<sequence>MAERLQKILSQWGIASRRQAEQMILAGRVRLNGAIAQLGEKADPAIDQIEVDGQRVQMSDRPQRLYLLVNKPIGVVSTCDDPEGRSTVLDLLPNSLRQDTGIHPVGRLDVMSTGALLLTNDGEVTAGFTHPRHQIHKVYQVQVEGSPSPEVLQQWRQGIWLEGRLTLPAEVKVLDSRQGGYPDLRIASKHTNLEVVLREGRNRQIRRVAEQLGHPVVRLHRVAIGAINLGQLPSGQYRSLMAAEVEYLRQQVSSGLQAPGLQAPGLQVPEKQALEKQAPETGKREKVKATHHD</sequence>
<evidence type="ECO:0000256" key="5">
    <source>
        <dbReference type="SAM" id="MobiDB-lite"/>
    </source>
</evidence>
<dbReference type="PROSITE" id="PS01149">
    <property type="entry name" value="PSI_RSU"/>
    <property type="match status" value="1"/>
</dbReference>
<dbReference type="InterPro" id="IPR020094">
    <property type="entry name" value="TruA/RsuA/RluB/E/F_N"/>
</dbReference>
<dbReference type="CDD" id="cd00165">
    <property type="entry name" value="S4"/>
    <property type="match status" value="1"/>
</dbReference>
<dbReference type="Gene3D" id="3.10.290.10">
    <property type="entry name" value="RNA-binding S4 domain"/>
    <property type="match status" value="1"/>
</dbReference>
<proteinExistence type="inferred from homology"/>
<dbReference type="GO" id="GO:0003723">
    <property type="term" value="F:RNA binding"/>
    <property type="evidence" value="ECO:0007669"/>
    <property type="project" value="UniProtKB-KW"/>
</dbReference>
<dbReference type="CDD" id="cd02870">
    <property type="entry name" value="PseudoU_synth_RsuA_like"/>
    <property type="match status" value="1"/>
</dbReference>
<dbReference type="InterPro" id="IPR042092">
    <property type="entry name" value="PsdUridine_s_RsuA/RluB/E/F_cat"/>
</dbReference>
<dbReference type="Gene3D" id="3.30.70.580">
    <property type="entry name" value="Pseudouridine synthase I, catalytic domain, N-terminal subdomain"/>
    <property type="match status" value="1"/>
</dbReference>
<dbReference type="SMART" id="SM00363">
    <property type="entry name" value="S4"/>
    <property type="match status" value="1"/>
</dbReference>
<dbReference type="AlphaFoldDB" id="A0A951UL00"/>
<feature type="region of interest" description="Disordered" evidence="5">
    <location>
        <begin position="259"/>
        <end position="293"/>
    </location>
</feature>
<name>A0A951UL00_9CYAN</name>
<dbReference type="Proteomes" id="UP000757435">
    <property type="component" value="Unassembled WGS sequence"/>
</dbReference>
<dbReference type="InterPro" id="IPR020103">
    <property type="entry name" value="PsdUridine_synth_cat_dom_sf"/>
</dbReference>
<keyword evidence="2 4" id="KW-0413">Isomerase</keyword>
<comment type="similarity">
    <text evidence="1 4">Belongs to the pseudouridine synthase RsuA family.</text>
</comment>
<dbReference type="SUPFAM" id="SSF55120">
    <property type="entry name" value="Pseudouridine synthase"/>
    <property type="match status" value="1"/>
</dbReference>
<evidence type="ECO:0000313" key="7">
    <source>
        <dbReference type="EMBL" id="MBW4657199.1"/>
    </source>
</evidence>
<dbReference type="PANTHER" id="PTHR47683">
    <property type="entry name" value="PSEUDOURIDINE SYNTHASE FAMILY PROTEIN-RELATED"/>
    <property type="match status" value="1"/>
</dbReference>
<evidence type="ECO:0000313" key="8">
    <source>
        <dbReference type="Proteomes" id="UP000757435"/>
    </source>
</evidence>
<organism evidence="7 8">
    <name type="scientific">Drouetiella hepatica Uher 2000/2452</name>
    <dbReference type="NCBI Taxonomy" id="904376"/>
    <lineage>
        <taxon>Bacteria</taxon>
        <taxon>Bacillati</taxon>
        <taxon>Cyanobacteriota</taxon>
        <taxon>Cyanophyceae</taxon>
        <taxon>Oculatellales</taxon>
        <taxon>Oculatellaceae</taxon>
        <taxon>Drouetiella</taxon>
    </lineage>
</organism>
<evidence type="ECO:0000256" key="2">
    <source>
        <dbReference type="ARBA" id="ARBA00023235"/>
    </source>
</evidence>
<gene>
    <name evidence="7" type="ORF">KME15_00860</name>
</gene>
<dbReference type="InterPro" id="IPR036986">
    <property type="entry name" value="S4_RNA-bd_sf"/>
</dbReference>
<dbReference type="PROSITE" id="PS50889">
    <property type="entry name" value="S4"/>
    <property type="match status" value="1"/>
</dbReference>
<reference evidence="7" key="1">
    <citation type="submission" date="2021-05" db="EMBL/GenBank/DDBJ databases">
        <authorList>
            <person name="Pietrasiak N."/>
            <person name="Ward R."/>
            <person name="Stajich J.E."/>
            <person name="Kurbessoian T."/>
        </authorList>
    </citation>
    <scope>NUCLEOTIDE SEQUENCE</scope>
    <source>
        <strain evidence="7">UHER 2000/2452</strain>
    </source>
</reference>